<proteinExistence type="predicted"/>
<dbReference type="EMBL" id="CM042057">
    <property type="protein sequence ID" value="KAI3691723.1"/>
    <property type="molecule type" value="Genomic_DNA"/>
</dbReference>
<dbReference type="Proteomes" id="UP001055879">
    <property type="component" value="Linkage Group LG11"/>
</dbReference>
<comment type="caution">
    <text evidence="1">The sequence shown here is derived from an EMBL/GenBank/DDBJ whole genome shotgun (WGS) entry which is preliminary data.</text>
</comment>
<accession>A0ACB8Z291</accession>
<evidence type="ECO:0000313" key="1">
    <source>
        <dbReference type="EMBL" id="KAI3691723.1"/>
    </source>
</evidence>
<organism evidence="1 2">
    <name type="scientific">Arctium lappa</name>
    <name type="common">Greater burdock</name>
    <name type="synonym">Lappa major</name>
    <dbReference type="NCBI Taxonomy" id="4217"/>
    <lineage>
        <taxon>Eukaryota</taxon>
        <taxon>Viridiplantae</taxon>
        <taxon>Streptophyta</taxon>
        <taxon>Embryophyta</taxon>
        <taxon>Tracheophyta</taxon>
        <taxon>Spermatophyta</taxon>
        <taxon>Magnoliopsida</taxon>
        <taxon>eudicotyledons</taxon>
        <taxon>Gunneridae</taxon>
        <taxon>Pentapetalae</taxon>
        <taxon>asterids</taxon>
        <taxon>campanulids</taxon>
        <taxon>Asterales</taxon>
        <taxon>Asteraceae</taxon>
        <taxon>Carduoideae</taxon>
        <taxon>Cardueae</taxon>
        <taxon>Arctiinae</taxon>
        <taxon>Arctium</taxon>
    </lineage>
</organism>
<reference evidence="2" key="1">
    <citation type="journal article" date="2022" name="Mol. Ecol. Resour.">
        <title>The genomes of chicory, endive, great burdock and yacon provide insights into Asteraceae palaeo-polyploidization history and plant inulin production.</title>
        <authorList>
            <person name="Fan W."/>
            <person name="Wang S."/>
            <person name="Wang H."/>
            <person name="Wang A."/>
            <person name="Jiang F."/>
            <person name="Liu H."/>
            <person name="Zhao H."/>
            <person name="Xu D."/>
            <person name="Zhang Y."/>
        </authorList>
    </citation>
    <scope>NUCLEOTIDE SEQUENCE [LARGE SCALE GENOMIC DNA]</scope>
    <source>
        <strain evidence="2">cv. Niubang</strain>
    </source>
</reference>
<sequence length="115" mass="12145">MNGKVVVVSGIVAVIGIISAVAGFAAEATKVKIASVIAAILLLVGAALNSREGGQKDYDDTIACYVAKPGIFAHGCCALFFKCGFLGSLLTFLYLRQDEQPRNLILSSRWQAILI</sequence>
<gene>
    <name evidence="1" type="ORF">L6452_31525</name>
</gene>
<evidence type="ECO:0000313" key="2">
    <source>
        <dbReference type="Proteomes" id="UP001055879"/>
    </source>
</evidence>
<protein>
    <submittedName>
        <fullName evidence="1">Uncharacterized protein</fullName>
    </submittedName>
</protein>
<reference evidence="1 2" key="2">
    <citation type="journal article" date="2022" name="Mol. Ecol. Resour.">
        <title>The genomes of chicory, endive, great burdock and yacon provide insights into Asteraceae paleo-polyploidization history and plant inulin production.</title>
        <authorList>
            <person name="Fan W."/>
            <person name="Wang S."/>
            <person name="Wang H."/>
            <person name="Wang A."/>
            <person name="Jiang F."/>
            <person name="Liu H."/>
            <person name="Zhao H."/>
            <person name="Xu D."/>
            <person name="Zhang Y."/>
        </authorList>
    </citation>
    <scope>NUCLEOTIDE SEQUENCE [LARGE SCALE GENOMIC DNA]</scope>
    <source>
        <strain evidence="2">cv. Niubang</strain>
    </source>
</reference>
<keyword evidence="2" id="KW-1185">Reference proteome</keyword>
<name>A0ACB8Z291_ARCLA</name>